<proteinExistence type="predicted"/>
<organism evidence="2 3">
    <name type="scientific">Linum trigynum</name>
    <dbReference type="NCBI Taxonomy" id="586398"/>
    <lineage>
        <taxon>Eukaryota</taxon>
        <taxon>Viridiplantae</taxon>
        <taxon>Streptophyta</taxon>
        <taxon>Embryophyta</taxon>
        <taxon>Tracheophyta</taxon>
        <taxon>Spermatophyta</taxon>
        <taxon>Magnoliopsida</taxon>
        <taxon>eudicotyledons</taxon>
        <taxon>Gunneridae</taxon>
        <taxon>Pentapetalae</taxon>
        <taxon>rosids</taxon>
        <taxon>fabids</taxon>
        <taxon>Malpighiales</taxon>
        <taxon>Linaceae</taxon>
        <taxon>Linum</taxon>
    </lineage>
</organism>
<accession>A0AAV2E6K5</accession>
<sequence>MVQDVPARHTAPVPTASRHTQQHDAWLLTQNEDDGGRTRMDRTPREFLVAKVLVFRPNRRLHRASSKGAAQLPHERQGGSRHQGRKRAGDGGGCEKLAGTSGEEGNGAATRSGGGSGEDYSVPSPLVGA</sequence>
<reference evidence="2 3" key="1">
    <citation type="submission" date="2024-04" db="EMBL/GenBank/DDBJ databases">
        <authorList>
            <person name="Fracassetti M."/>
        </authorList>
    </citation>
    <scope>NUCLEOTIDE SEQUENCE [LARGE SCALE GENOMIC DNA]</scope>
</reference>
<name>A0AAV2E6K5_9ROSI</name>
<evidence type="ECO:0000313" key="3">
    <source>
        <dbReference type="Proteomes" id="UP001497516"/>
    </source>
</evidence>
<gene>
    <name evidence="2" type="ORF">LTRI10_LOCUS22907</name>
</gene>
<keyword evidence="3" id="KW-1185">Reference proteome</keyword>
<evidence type="ECO:0000313" key="2">
    <source>
        <dbReference type="EMBL" id="CAL1381531.1"/>
    </source>
</evidence>
<dbReference type="Proteomes" id="UP001497516">
    <property type="component" value="Chromosome 4"/>
</dbReference>
<evidence type="ECO:0000256" key="1">
    <source>
        <dbReference type="SAM" id="MobiDB-lite"/>
    </source>
</evidence>
<feature type="region of interest" description="Disordered" evidence="1">
    <location>
        <begin position="1"/>
        <end position="42"/>
    </location>
</feature>
<protein>
    <submittedName>
        <fullName evidence="2">Uncharacterized protein</fullName>
    </submittedName>
</protein>
<feature type="region of interest" description="Disordered" evidence="1">
    <location>
        <begin position="58"/>
        <end position="129"/>
    </location>
</feature>
<dbReference type="EMBL" id="OZ034817">
    <property type="protein sequence ID" value="CAL1381531.1"/>
    <property type="molecule type" value="Genomic_DNA"/>
</dbReference>
<dbReference type="AlphaFoldDB" id="A0AAV2E6K5"/>